<name>A0A6C0IUJ9_9ZZZZ</name>
<proteinExistence type="predicted"/>
<dbReference type="AlphaFoldDB" id="A0A6C0IUJ9"/>
<sequence length="138" mass="14788">MSSTSEEARSDEGTAGARADIVLKIIEITGGISPEAALDQSVLVNRQVGAGLGDEVSGVLTDLLPMVAKVPRHERGTSSHGTCIFAVATLSWLMNGVETHLLPQGVGDTIIRCRIRKDLKIGLASMQVRVDDFQRIRH</sequence>
<accession>A0A6C0IUJ9</accession>
<reference evidence="1" key="1">
    <citation type="journal article" date="2020" name="Nature">
        <title>Giant virus diversity and host interactions through global metagenomics.</title>
        <authorList>
            <person name="Schulz F."/>
            <person name="Roux S."/>
            <person name="Paez-Espino D."/>
            <person name="Jungbluth S."/>
            <person name="Walsh D.A."/>
            <person name="Denef V.J."/>
            <person name="McMahon K.D."/>
            <person name="Konstantinidis K.T."/>
            <person name="Eloe-Fadrosh E.A."/>
            <person name="Kyrpides N.C."/>
            <person name="Woyke T."/>
        </authorList>
    </citation>
    <scope>NUCLEOTIDE SEQUENCE</scope>
    <source>
        <strain evidence="1">GVMAG-M-3300024336-7</strain>
    </source>
</reference>
<dbReference type="EMBL" id="MN740269">
    <property type="protein sequence ID" value="QHT96898.1"/>
    <property type="molecule type" value="Genomic_DNA"/>
</dbReference>
<organism evidence="1">
    <name type="scientific">viral metagenome</name>
    <dbReference type="NCBI Taxonomy" id="1070528"/>
    <lineage>
        <taxon>unclassified sequences</taxon>
        <taxon>metagenomes</taxon>
        <taxon>organismal metagenomes</taxon>
    </lineage>
</organism>
<evidence type="ECO:0000313" key="1">
    <source>
        <dbReference type="EMBL" id="QHT96898.1"/>
    </source>
</evidence>
<protein>
    <submittedName>
        <fullName evidence="1">Uncharacterized protein</fullName>
    </submittedName>
</protein>